<dbReference type="Proteomes" id="UP000053558">
    <property type="component" value="Unassembled WGS sequence"/>
</dbReference>
<dbReference type="OMA" id="RINAWIQ"/>
<dbReference type="GeneID" id="19206007"/>
<sequence>MLASPRYPSAQELAGYDFLLSTAASPIHAPSLDIRGRQTQYVESTAQRRERIEFLKKREWARRVAEWIRETSAQQDVMAFGCSGTLARSRSNSLEDLRCITPSPKLAPPVHADEEPYVIYSSSSPSSSVSSLSEDLSPIYSTGGNVSPRLAASPPPGRHHRKRSSASLRGPHRRPSLSSICEEPEED</sequence>
<evidence type="ECO:0000313" key="2">
    <source>
        <dbReference type="EMBL" id="EIW76661.1"/>
    </source>
</evidence>
<feature type="compositionally biased region" description="Basic residues" evidence="1">
    <location>
        <begin position="157"/>
        <end position="175"/>
    </location>
</feature>
<evidence type="ECO:0000313" key="3">
    <source>
        <dbReference type="Proteomes" id="UP000053558"/>
    </source>
</evidence>
<gene>
    <name evidence="2" type="ORF">CONPUDRAFT_168482</name>
</gene>
<protein>
    <submittedName>
        <fullName evidence="2">Uncharacterized protein</fullName>
    </submittedName>
</protein>
<evidence type="ECO:0000256" key="1">
    <source>
        <dbReference type="SAM" id="MobiDB-lite"/>
    </source>
</evidence>
<feature type="compositionally biased region" description="Low complexity" evidence="1">
    <location>
        <begin position="120"/>
        <end position="139"/>
    </location>
</feature>
<dbReference type="RefSeq" id="XP_007773045.1">
    <property type="nucleotide sequence ID" value="XM_007774855.1"/>
</dbReference>
<dbReference type="KEGG" id="cput:CONPUDRAFT_168482"/>
<feature type="region of interest" description="Disordered" evidence="1">
    <location>
        <begin position="120"/>
        <end position="187"/>
    </location>
</feature>
<dbReference type="EMBL" id="JH711585">
    <property type="protein sequence ID" value="EIW76661.1"/>
    <property type="molecule type" value="Genomic_DNA"/>
</dbReference>
<comment type="caution">
    <text evidence="2">The sequence shown here is derived from an EMBL/GenBank/DDBJ whole genome shotgun (WGS) entry which is preliminary data.</text>
</comment>
<dbReference type="AlphaFoldDB" id="A0A5M3MDE3"/>
<name>A0A5M3MDE3_CONPW</name>
<accession>A0A5M3MDE3</accession>
<dbReference type="OrthoDB" id="2747101at2759"/>
<keyword evidence="3" id="KW-1185">Reference proteome</keyword>
<organism evidence="2 3">
    <name type="scientific">Coniophora puteana (strain RWD-64-598)</name>
    <name type="common">Brown rot fungus</name>
    <dbReference type="NCBI Taxonomy" id="741705"/>
    <lineage>
        <taxon>Eukaryota</taxon>
        <taxon>Fungi</taxon>
        <taxon>Dikarya</taxon>
        <taxon>Basidiomycota</taxon>
        <taxon>Agaricomycotina</taxon>
        <taxon>Agaricomycetes</taxon>
        <taxon>Agaricomycetidae</taxon>
        <taxon>Boletales</taxon>
        <taxon>Coniophorineae</taxon>
        <taxon>Coniophoraceae</taxon>
        <taxon>Coniophora</taxon>
    </lineage>
</organism>
<proteinExistence type="predicted"/>
<reference evidence="3" key="1">
    <citation type="journal article" date="2012" name="Science">
        <title>The Paleozoic origin of enzymatic lignin decomposition reconstructed from 31 fungal genomes.</title>
        <authorList>
            <person name="Floudas D."/>
            <person name="Binder M."/>
            <person name="Riley R."/>
            <person name="Barry K."/>
            <person name="Blanchette R.A."/>
            <person name="Henrissat B."/>
            <person name="Martinez A.T."/>
            <person name="Otillar R."/>
            <person name="Spatafora J.W."/>
            <person name="Yadav J.S."/>
            <person name="Aerts A."/>
            <person name="Benoit I."/>
            <person name="Boyd A."/>
            <person name="Carlson A."/>
            <person name="Copeland A."/>
            <person name="Coutinho P.M."/>
            <person name="de Vries R.P."/>
            <person name="Ferreira P."/>
            <person name="Findley K."/>
            <person name="Foster B."/>
            <person name="Gaskell J."/>
            <person name="Glotzer D."/>
            <person name="Gorecki P."/>
            <person name="Heitman J."/>
            <person name="Hesse C."/>
            <person name="Hori C."/>
            <person name="Igarashi K."/>
            <person name="Jurgens J.A."/>
            <person name="Kallen N."/>
            <person name="Kersten P."/>
            <person name="Kohler A."/>
            <person name="Kuees U."/>
            <person name="Kumar T.K.A."/>
            <person name="Kuo A."/>
            <person name="LaButti K."/>
            <person name="Larrondo L.F."/>
            <person name="Lindquist E."/>
            <person name="Ling A."/>
            <person name="Lombard V."/>
            <person name="Lucas S."/>
            <person name="Lundell T."/>
            <person name="Martin R."/>
            <person name="McLaughlin D.J."/>
            <person name="Morgenstern I."/>
            <person name="Morin E."/>
            <person name="Murat C."/>
            <person name="Nagy L.G."/>
            <person name="Nolan M."/>
            <person name="Ohm R.A."/>
            <person name="Patyshakuliyeva A."/>
            <person name="Rokas A."/>
            <person name="Ruiz-Duenas F.J."/>
            <person name="Sabat G."/>
            <person name="Salamov A."/>
            <person name="Samejima M."/>
            <person name="Schmutz J."/>
            <person name="Slot J.C."/>
            <person name="St John F."/>
            <person name="Stenlid J."/>
            <person name="Sun H."/>
            <person name="Sun S."/>
            <person name="Syed K."/>
            <person name="Tsang A."/>
            <person name="Wiebenga A."/>
            <person name="Young D."/>
            <person name="Pisabarro A."/>
            <person name="Eastwood D.C."/>
            <person name="Martin F."/>
            <person name="Cullen D."/>
            <person name="Grigoriev I.V."/>
            <person name="Hibbett D.S."/>
        </authorList>
    </citation>
    <scope>NUCLEOTIDE SEQUENCE [LARGE SCALE GENOMIC DNA]</scope>
    <source>
        <strain evidence="3">RWD-64-598 SS2</strain>
    </source>
</reference>